<comment type="caution">
    <text evidence="2">The sequence shown here is derived from an EMBL/GenBank/DDBJ whole genome shotgun (WGS) entry which is preliminary data.</text>
</comment>
<gene>
    <name evidence="2" type="ORF">COB67_09655</name>
</gene>
<reference evidence="3" key="1">
    <citation type="submission" date="2017-08" db="EMBL/GenBank/DDBJ databases">
        <title>A dynamic microbial community with high functional redundancy inhabits the cold, oxic subseafloor aquifer.</title>
        <authorList>
            <person name="Tully B.J."/>
            <person name="Wheat C.G."/>
            <person name="Glazer B.T."/>
            <person name="Huber J.A."/>
        </authorList>
    </citation>
    <scope>NUCLEOTIDE SEQUENCE [LARGE SCALE GENOMIC DNA]</scope>
</reference>
<dbReference type="AlphaFoldDB" id="A0A2A4SZW9"/>
<sequence length="255" mass="28181">MLGAIAGDVIGSVYEEFPIKTKHFPLFGEYSTFTDDTVLTVAVAHAILNNENYGNTIKSFGQRYPDAGYGMSFYEWMFSPSMEPYNSWGNGSAMRVSSIGFLFDSVDSVLLEAKKSAEVTHNHPEGVKGAQATALAVYLARTGASKDTIRSEMQKRFGYWMDRTLREIRPEYNFTVSCQGSVPEAIIAFLESRDFESAIRNAISLGGDSDTMASIAGGIAQAFYGGVPDDIRQKVISCLPKEFEKVLYAFEDRIK</sequence>
<evidence type="ECO:0008006" key="4">
    <source>
        <dbReference type="Google" id="ProtNLM"/>
    </source>
</evidence>
<organism evidence="2 3">
    <name type="scientific">SAR324 cluster bacterium</name>
    <dbReference type="NCBI Taxonomy" id="2024889"/>
    <lineage>
        <taxon>Bacteria</taxon>
        <taxon>Deltaproteobacteria</taxon>
        <taxon>SAR324 cluster</taxon>
    </lineage>
</organism>
<feature type="binding site" evidence="1">
    <location>
        <position position="211"/>
    </location>
    <ligand>
        <name>Mg(2+)</name>
        <dbReference type="ChEBI" id="CHEBI:18420"/>
        <label>1</label>
    </ligand>
</feature>
<dbReference type="EMBL" id="NVSR01000082">
    <property type="protein sequence ID" value="PCI26920.1"/>
    <property type="molecule type" value="Genomic_DNA"/>
</dbReference>
<evidence type="ECO:0000313" key="2">
    <source>
        <dbReference type="EMBL" id="PCI26920.1"/>
    </source>
</evidence>
<comment type="cofactor">
    <cofactor evidence="1">
        <name>Mg(2+)</name>
        <dbReference type="ChEBI" id="CHEBI:18420"/>
    </cofactor>
    <text evidence="1">Binds 2 magnesium ions per subunit.</text>
</comment>
<name>A0A2A4SZW9_9DELT</name>
<proteinExistence type="predicted"/>
<protein>
    <recommendedName>
        <fullName evidence="4">ADP-ribosylglycohydrolase family protein</fullName>
    </recommendedName>
</protein>
<dbReference type="Pfam" id="PF03747">
    <property type="entry name" value="ADP_ribosyl_GH"/>
    <property type="match status" value="1"/>
</dbReference>
<accession>A0A2A4SZW9</accession>
<feature type="binding site" evidence="1">
    <location>
        <position position="36"/>
    </location>
    <ligand>
        <name>Mg(2+)</name>
        <dbReference type="ChEBI" id="CHEBI:18420"/>
        <label>1</label>
    </ligand>
</feature>
<dbReference type="GO" id="GO:0046872">
    <property type="term" value="F:metal ion binding"/>
    <property type="evidence" value="ECO:0007669"/>
    <property type="project" value="UniProtKB-KW"/>
</dbReference>
<dbReference type="Gene3D" id="1.10.4080.10">
    <property type="entry name" value="ADP-ribosylation/Crystallin J1"/>
    <property type="match status" value="1"/>
</dbReference>
<dbReference type="InterPro" id="IPR050792">
    <property type="entry name" value="ADP-ribosylglycohydrolase"/>
</dbReference>
<keyword evidence="1" id="KW-0479">Metal-binding</keyword>
<evidence type="ECO:0000313" key="3">
    <source>
        <dbReference type="Proteomes" id="UP000218113"/>
    </source>
</evidence>
<dbReference type="PANTHER" id="PTHR16222">
    <property type="entry name" value="ADP-RIBOSYLGLYCOHYDROLASE"/>
    <property type="match status" value="1"/>
</dbReference>
<feature type="binding site" evidence="1">
    <location>
        <position position="208"/>
    </location>
    <ligand>
        <name>Mg(2+)</name>
        <dbReference type="ChEBI" id="CHEBI:18420"/>
        <label>1</label>
    </ligand>
</feature>
<dbReference type="InterPro" id="IPR036705">
    <property type="entry name" value="Ribosyl_crysJ1_sf"/>
</dbReference>
<keyword evidence="1" id="KW-0460">Magnesium</keyword>
<dbReference type="InterPro" id="IPR005502">
    <property type="entry name" value="Ribosyl_crysJ1"/>
</dbReference>
<feature type="binding site" evidence="1">
    <location>
        <position position="210"/>
    </location>
    <ligand>
        <name>Mg(2+)</name>
        <dbReference type="ChEBI" id="CHEBI:18420"/>
        <label>1</label>
    </ligand>
</feature>
<dbReference type="Proteomes" id="UP000218113">
    <property type="component" value="Unassembled WGS sequence"/>
</dbReference>
<evidence type="ECO:0000256" key="1">
    <source>
        <dbReference type="PIRSR" id="PIRSR605502-1"/>
    </source>
</evidence>
<dbReference type="PANTHER" id="PTHR16222:SF12">
    <property type="entry name" value="ADP-RIBOSYLGLYCOHYDROLASE-RELATED"/>
    <property type="match status" value="1"/>
</dbReference>
<dbReference type="SUPFAM" id="SSF101478">
    <property type="entry name" value="ADP-ribosylglycohydrolase"/>
    <property type="match status" value="1"/>
</dbReference>
<feature type="binding site" evidence="1">
    <location>
        <position position="35"/>
    </location>
    <ligand>
        <name>Mg(2+)</name>
        <dbReference type="ChEBI" id="CHEBI:18420"/>
        <label>1</label>
    </ligand>
</feature>
<feature type="binding site" evidence="1">
    <location>
        <position position="34"/>
    </location>
    <ligand>
        <name>Mg(2+)</name>
        <dbReference type="ChEBI" id="CHEBI:18420"/>
        <label>1</label>
    </ligand>
</feature>